<protein>
    <submittedName>
        <fullName evidence="1">Uncharacterized protein</fullName>
    </submittedName>
</protein>
<reference evidence="1 2" key="1">
    <citation type="submission" date="2019-11" db="EMBL/GenBank/DDBJ databases">
        <title>Acidiferrimicrobium australis gen. nov., sp. nov., an acidophilic and obligately heterotrophic, member of the Actinobacteria that catalyses dissimilatory oxido- reduction of iron isolated from metal-rich acidic water in Chile.</title>
        <authorList>
            <person name="Gonzalez D."/>
            <person name="Huber K."/>
            <person name="Hedrich S."/>
            <person name="Rojas-Villalobos C."/>
            <person name="Quatrini R."/>
            <person name="Dinamarca M.A."/>
            <person name="Schwarz A."/>
            <person name="Canales C."/>
            <person name="Nancucheo I."/>
        </authorList>
    </citation>
    <scope>NUCLEOTIDE SEQUENCE [LARGE SCALE GENOMIC DNA]</scope>
    <source>
        <strain evidence="1 2">USS-CCA1</strain>
    </source>
</reference>
<evidence type="ECO:0000313" key="2">
    <source>
        <dbReference type="Proteomes" id="UP000437736"/>
    </source>
</evidence>
<gene>
    <name evidence="1" type="ORF">GHK86_16375</name>
</gene>
<evidence type="ECO:0000313" key="1">
    <source>
        <dbReference type="EMBL" id="MST34291.1"/>
    </source>
</evidence>
<dbReference type="EMBL" id="WJHE01000931">
    <property type="protein sequence ID" value="MST34291.1"/>
    <property type="molecule type" value="Genomic_DNA"/>
</dbReference>
<name>A0ABW9QXA9_9ACTN</name>
<accession>A0ABW9QXA9</accession>
<sequence>MTTLTPPSFRLAERLPSADGIGLCVACDGQGTYLVVSLVGRSGPCWICVPATRRALECVRRRRASPWALVHHSATGTVTVYRTLLDGSLRESTMLCAELPTGAAVLAAA</sequence>
<keyword evidence="2" id="KW-1185">Reference proteome</keyword>
<organism evidence="1 2">
    <name type="scientific">Acidiferrimicrobium australe</name>
    <dbReference type="NCBI Taxonomy" id="2664430"/>
    <lineage>
        <taxon>Bacteria</taxon>
        <taxon>Bacillati</taxon>
        <taxon>Actinomycetota</taxon>
        <taxon>Acidimicrobiia</taxon>
        <taxon>Acidimicrobiales</taxon>
        <taxon>Acidimicrobiaceae</taxon>
        <taxon>Acidiferrimicrobium</taxon>
    </lineage>
</organism>
<dbReference type="Proteomes" id="UP000437736">
    <property type="component" value="Unassembled WGS sequence"/>
</dbReference>
<comment type="caution">
    <text evidence="1">The sequence shown here is derived from an EMBL/GenBank/DDBJ whole genome shotgun (WGS) entry which is preliminary data.</text>
</comment>
<proteinExistence type="predicted"/>